<dbReference type="AlphaFoldDB" id="A0A8J2NL92"/>
<evidence type="ECO:0000313" key="2">
    <source>
        <dbReference type="Proteomes" id="UP000708208"/>
    </source>
</evidence>
<gene>
    <name evidence="1" type="ORF">AFUS01_LOCUS3554</name>
</gene>
<comment type="caution">
    <text evidence="1">The sequence shown here is derived from an EMBL/GenBank/DDBJ whole genome shotgun (WGS) entry which is preliminary data.</text>
</comment>
<protein>
    <submittedName>
        <fullName evidence="1">Uncharacterized protein</fullName>
    </submittedName>
</protein>
<dbReference type="Proteomes" id="UP000708208">
    <property type="component" value="Unassembled WGS sequence"/>
</dbReference>
<organism evidence="1 2">
    <name type="scientific">Allacma fusca</name>
    <dbReference type="NCBI Taxonomy" id="39272"/>
    <lineage>
        <taxon>Eukaryota</taxon>
        <taxon>Metazoa</taxon>
        <taxon>Ecdysozoa</taxon>
        <taxon>Arthropoda</taxon>
        <taxon>Hexapoda</taxon>
        <taxon>Collembola</taxon>
        <taxon>Symphypleona</taxon>
        <taxon>Sminthuridae</taxon>
        <taxon>Allacma</taxon>
    </lineage>
</organism>
<accession>A0A8J2NL92</accession>
<reference evidence="1" key="1">
    <citation type="submission" date="2021-06" db="EMBL/GenBank/DDBJ databases">
        <authorList>
            <person name="Hodson N. C."/>
            <person name="Mongue J. A."/>
            <person name="Jaron S. K."/>
        </authorList>
    </citation>
    <scope>NUCLEOTIDE SEQUENCE</scope>
</reference>
<keyword evidence="2" id="KW-1185">Reference proteome</keyword>
<name>A0A8J2NL92_9HEXA</name>
<evidence type="ECO:0000313" key="1">
    <source>
        <dbReference type="EMBL" id="CAG7690932.1"/>
    </source>
</evidence>
<sequence length="82" mass="9315">MLTEGFSGYFTGVASVESHLLLQEILRLLLHIAARARLFLDACISWREFQVPCLLVKLLQIFAFLSLDVVAQTLLIRVCKDH</sequence>
<proteinExistence type="predicted"/>
<dbReference type="EMBL" id="CAJVCH010021474">
    <property type="protein sequence ID" value="CAG7690932.1"/>
    <property type="molecule type" value="Genomic_DNA"/>
</dbReference>